<proteinExistence type="predicted"/>
<feature type="non-terminal residue" evidence="1">
    <location>
        <position position="1"/>
    </location>
</feature>
<dbReference type="EMBL" id="JACVVK020000843">
    <property type="protein sequence ID" value="KAK7441963.1"/>
    <property type="molecule type" value="Genomic_DNA"/>
</dbReference>
<organism evidence="1 2">
    <name type="scientific">Batillaria attramentaria</name>
    <dbReference type="NCBI Taxonomy" id="370345"/>
    <lineage>
        <taxon>Eukaryota</taxon>
        <taxon>Metazoa</taxon>
        <taxon>Spiralia</taxon>
        <taxon>Lophotrochozoa</taxon>
        <taxon>Mollusca</taxon>
        <taxon>Gastropoda</taxon>
        <taxon>Caenogastropoda</taxon>
        <taxon>Sorbeoconcha</taxon>
        <taxon>Cerithioidea</taxon>
        <taxon>Batillariidae</taxon>
        <taxon>Batillaria</taxon>
    </lineage>
</organism>
<keyword evidence="2" id="KW-1185">Reference proteome</keyword>
<dbReference type="Proteomes" id="UP001519460">
    <property type="component" value="Unassembled WGS sequence"/>
</dbReference>
<accession>A0ABD0IZM9</accession>
<gene>
    <name evidence="1" type="ORF">BaRGS_00040553</name>
</gene>
<evidence type="ECO:0000313" key="1">
    <source>
        <dbReference type="EMBL" id="KAK7441963.1"/>
    </source>
</evidence>
<dbReference type="AlphaFoldDB" id="A0ABD0IZM9"/>
<reference evidence="1 2" key="1">
    <citation type="journal article" date="2023" name="Sci. Data">
        <title>Genome assembly of the Korean intertidal mud-creeper Batillaria attramentaria.</title>
        <authorList>
            <person name="Patra A.K."/>
            <person name="Ho P.T."/>
            <person name="Jun S."/>
            <person name="Lee S.J."/>
            <person name="Kim Y."/>
            <person name="Won Y.J."/>
        </authorList>
    </citation>
    <scope>NUCLEOTIDE SEQUENCE [LARGE SCALE GENOMIC DNA]</scope>
    <source>
        <strain evidence="1">Wonlab-2016</strain>
    </source>
</reference>
<name>A0ABD0IZM9_9CAEN</name>
<evidence type="ECO:0000313" key="2">
    <source>
        <dbReference type="Proteomes" id="UP001519460"/>
    </source>
</evidence>
<comment type="caution">
    <text evidence="1">The sequence shown here is derived from an EMBL/GenBank/DDBJ whole genome shotgun (WGS) entry which is preliminary data.</text>
</comment>
<protein>
    <submittedName>
        <fullName evidence="1">Uncharacterized protein</fullName>
    </submittedName>
</protein>
<sequence length="60" mass="6951">GPAWSCAIGNLFGFTDTYLCEQRERENHLVKSRPQLKSRMLCMLCIFTIDRKDWVTGKAD</sequence>